<accession>A0ABR2L6I9</accession>
<evidence type="ECO:0000313" key="2">
    <source>
        <dbReference type="EMBL" id="KAK8898933.1"/>
    </source>
</evidence>
<dbReference type="EMBL" id="JAPFFF010000001">
    <property type="protein sequence ID" value="KAK8898933.1"/>
    <property type="molecule type" value="Genomic_DNA"/>
</dbReference>
<sequence length="175" mass="19775">MIKRKNHNIGVNANVSLEPNAASSSNNNFNNNIYVQTPYPAEVKTEPSTFTEREVVIQPETVLEPDVRTLILETYASILLNKDKALISNLISKQTIIIPLVDLVNIIRIMTDGDVEIRVDEDCSCCAARVSPIKKIEAIKIIKDNVVVTDFKQVFNKEYNELVNNYHVNLKYVVD</sequence>
<dbReference type="Proteomes" id="UP001470230">
    <property type="component" value="Unassembled WGS sequence"/>
</dbReference>
<gene>
    <name evidence="2" type="ORF">M9Y10_001225</name>
    <name evidence="1" type="ORF">M9Y10_015708</name>
</gene>
<reference evidence="2 3" key="1">
    <citation type="submission" date="2024-04" db="EMBL/GenBank/DDBJ databases">
        <title>Tritrichomonas musculus Genome.</title>
        <authorList>
            <person name="Alves-Ferreira E."/>
            <person name="Grigg M."/>
            <person name="Lorenzi H."/>
            <person name="Galac M."/>
        </authorList>
    </citation>
    <scope>NUCLEOTIDE SEQUENCE [LARGE SCALE GENOMIC DNA]</scope>
    <source>
        <strain evidence="2 3">EAF2021</strain>
    </source>
</reference>
<keyword evidence="3" id="KW-1185">Reference proteome</keyword>
<evidence type="ECO:0000313" key="1">
    <source>
        <dbReference type="EMBL" id="KAK8897743.1"/>
    </source>
</evidence>
<proteinExistence type="predicted"/>
<evidence type="ECO:0000313" key="3">
    <source>
        <dbReference type="Proteomes" id="UP001470230"/>
    </source>
</evidence>
<dbReference type="EMBL" id="JAPFFF010000002">
    <property type="protein sequence ID" value="KAK8897743.1"/>
    <property type="molecule type" value="Genomic_DNA"/>
</dbReference>
<comment type="caution">
    <text evidence="2">The sequence shown here is derived from an EMBL/GenBank/DDBJ whole genome shotgun (WGS) entry which is preliminary data.</text>
</comment>
<name>A0ABR2L6I9_9EUKA</name>
<organism evidence="2 3">
    <name type="scientific">Tritrichomonas musculus</name>
    <dbReference type="NCBI Taxonomy" id="1915356"/>
    <lineage>
        <taxon>Eukaryota</taxon>
        <taxon>Metamonada</taxon>
        <taxon>Parabasalia</taxon>
        <taxon>Tritrichomonadida</taxon>
        <taxon>Tritrichomonadidae</taxon>
        <taxon>Tritrichomonas</taxon>
    </lineage>
</organism>
<protein>
    <submittedName>
        <fullName evidence="2">Uncharacterized protein</fullName>
    </submittedName>
</protein>